<dbReference type="AlphaFoldDB" id="A0ABD3AFA9"/>
<gene>
    <name evidence="1" type="ORF">ACH5RR_008479</name>
</gene>
<evidence type="ECO:0000313" key="1">
    <source>
        <dbReference type="EMBL" id="KAL3529157.1"/>
    </source>
</evidence>
<dbReference type="SUPFAM" id="SSF56672">
    <property type="entry name" value="DNA/RNA polymerases"/>
    <property type="match status" value="1"/>
</dbReference>
<dbReference type="EMBL" id="JBJUIK010000004">
    <property type="protein sequence ID" value="KAL3529157.1"/>
    <property type="molecule type" value="Genomic_DNA"/>
</dbReference>
<sequence>MNMSGNVNEQVVHILGLRRPITITSYILRPDPLHDLLKKEGFNLPDQAGKLLSKLKSTLTSIPVLALPDFSEESVILSNASGVEVVAILMQKGRQLPYISNPLFAKNLALTTY</sequence>
<protein>
    <recommendedName>
        <fullName evidence="3">Reverse transcriptase/retrotransposon-derived protein RNase H-like domain-containing protein</fullName>
    </recommendedName>
</protein>
<dbReference type="Proteomes" id="UP001630127">
    <property type="component" value="Unassembled WGS sequence"/>
</dbReference>
<organism evidence="1 2">
    <name type="scientific">Cinchona calisaya</name>
    <dbReference type="NCBI Taxonomy" id="153742"/>
    <lineage>
        <taxon>Eukaryota</taxon>
        <taxon>Viridiplantae</taxon>
        <taxon>Streptophyta</taxon>
        <taxon>Embryophyta</taxon>
        <taxon>Tracheophyta</taxon>
        <taxon>Spermatophyta</taxon>
        <taxon>Magnoliopsida</taxon>
        <taxon>eudicotyledons</taxon>
        <taxon>Gunneridae</taxon>
        <taxon>Pentapetalae</taxon>
        <taxon>asterids</taxon>
        <taxon>lamiids</taxon>
        <taxon>Gentianales</taxon>
        <taxon>Rubiaceae</taxon>
        <taxon>Cinchonoideae</taxon>
        <taxon>Cinchoneae</taxon>
        <taxon>Cinchona</taxon>
    </lineage>
</organism>
<reference evidence="1 2" key="1">
    <citation type="submission" date="2024-11" db="EMBL/GenBank/DDBJ databases">
        <title>A near-complete genome assembly of Cinchona calisaya.</title>
        <authorList>
            <person name="Lian D.C."/>
            <person name="Zhao X.W."/>
            <person name="Wei L."/>
        </authorList>
    </citation>
    <scope>NUCLEOTIDE SEQUENCE [LARGE SCALE GENOMIC DNA]</scope>
    <source>
        <tissue evidence="1">Nenye</tissue>
    </source>
</reference>
<evidence type="ECO:0000313" key="2">
    <source>
        <dbReference type="Proteomes" id="UP001630127"/>
    </source>
</evidence>
<proteinExistence type="predicted"/>
<dbReference type="InterPro" id="IPR043128">
    <property type="entry name" value="Rev_trsase/Diguanyl_cyclase"/>
</dbReference>
<dbReference type="InterPro" id="IPR043502">
    <property type="entry name" value="DNA/RNA_pol_sf"/>
</dbReference>
<accession>A0ABD3AFA9</accession>
<comment type="caution">
    <text evidence="1">The sequence shown here is derived from an EMBL/GenBank/DDBJ whole genome shotgun (WGS) entry which is preliminary data.</text>
</comment>
<name>A0ABD3AFA9_9GENT</name>
<evidence type="ECO:0008006" key="3">
    <source>
        <dbReference type="Google" id="ProtNLM"/>
    </source>
</evidence>
<dbReference type="Gene3D" id="3.30.70.270">
    <property type="match status" value="1"/>
</dbReference>
<keyword evidence="2" id="KW-1185">Reference proteome</keyword>